<evidence type="ECO:0000256" key="4">
    <source>
        <dbReference type="SAM" id="MobiDB-lite"/>
    </source>
</evidence>
<feature type="compositionally biased region" description="Low complexity" evidence="4">
    <location>
        <begin position="801"/>
        <end position="821"/>
    </location>
</feature>
<sequence length="930" mass="91798">MSAHVVAALHSKLSSERRDGALLLRHLVAESSDGAFRREHGRWLTGLMHALRSDDELAPARTAALLALAVLVERSAPFAQEQRAMASALQRVMPAQVRALVNSGCGRAPVARALIAVLDAAGSNLKPFGARLEAAALPLLAHDDAELRAAGALLLARVPFLCLGSAAGFADAWMQLIYRVLGSLDALVCAVVGGCDGAGPTLPVDRMPALELRMPTAASIDEHLDATATVDATADDAGAGHWSGEDRHDAGALAAAVLAAVEAGDNTPTLPRASASARAECAVGEHARRLATALCACLCEALQPTPSASGRLCGMASPAAAIPPVPVPVRALVRLAGRALHASGLPRQAIPPEGALPDAAAAAALPALQAGMAEVLAALCATVGSAALAHAAEIGAALAAPLSPLALAAAPPARGSELGWVEHAGRLLAASSDVALRLGSGGATVIGAHTLELCVDVLAAALHAQAAAAADAADRGAGAGSGGNAGGKHKRRRSGGASEALAPAPAPSRPALIAALAPGHLAALLRVALRALPPMLSGSGALSPPGSRLALEQLLVGLLGLAMSPLALSADSLAGGGGMRAAAEHGSATTGGSRARAQRGAGVAGTHGAAWRQCGAVHEALVHALGASLCTPYALHPPMLAVSLPLLAAARRAPDVRVASAAARALAAAECFLHPRLAPCAAPRLAVEAWATAAAQVATHFAAATGGVDGGARGTLPIGVADDGMAQTASFALSAVRGAAAIAGGDVVGPDAPPARAHEPADLAASSLALGRAAPAGRPAPACSALTERDTQRVQPLPVPGGASHDGAARAGAPADSAGRPPLWATVGGQQRPPLDEDAPAADGAGEAGACATPDAPMGGVKLDARLDQARVDGDTAGADDVPGAMGYGNGDDGGEGEEDLAPTRGWDDSDDDMAPIPPIVFAPPDEPVL</sequence>
<evidence type="ECO:0000259" key="5">
    <source>
        <dbReference type="Pfam" id="PF08167"/>
    </source>
</evidence>
<dbReference type="GO" id="GO:0005634">
    <property type="term" value="C:nucleus"/>
    <property type="evidence" value="ECO:0007669"/>
    <property type="project" value="UniProtKB-SubCell"/>
</dbReference>
<evidence type="ECO:0000256" key="2">
    <source>
        <dbReference type="ARBA" id="ARBA00010511"/>
    </source>
</evidence>
<dbReference type="Pfam" id="PF08167">
    <property type="entry name" value="RIX1"/>
    <property type="match status" value="1"/>
</dbReference>
<dbReference type="InterPro" id="IPR012583">
    <property type="entry name" value="RIX1_N"/>
</dbReference>
<comment type="caution">
    <text evidence="6">The sequence shown here is derived from an EMBL/GenBank/DDBJ whole genome shotgun (WGS) entry which is preliminary data.</text>
</comment>
<accession>A0A8J5XQ83</accession>
<proteinExistence type="inferred from homology"/>
<dbReference type="InterPro" id="IPR016024">
    <property type="entry name" value="ARM-type_fold"/>
</dbReference>
<name>A0A8J5XQ83_DIALT</name>
<feature type="compositionally biased region" description="Pro residues" evidence="4">
    <location>
        <begin position="916"/>
        <end position="930"/>
    </location>
</feature>
<evidence type="ECO:0000256" key="1">
    <source>
        <dbReference type="ARBA" id="ARBA00004123"/>
    </source>
</evidence>
<keyword evidence="7" id="KW-1185">Reference proteome</keyword>
<evidence type="ECO:0000256" key="3">
    <source>
        <dbReference type="ARBA" id="ARBA00023242"/>
    </source>
</evidence>
<feature type="compositionally biased region" description="Low complexity" evidence="4">
    <location>
        <begin position="588"/>
        <end position="598"/>
    </location>
</feature>
<feature type="region of interest" description="Disordered" evidence="4">
    <location>
        <begin position="874"/>
        <end position="930"/>
    </location>
</feature>
<dbReference type="SUPFAM" id="SSF48371">
    <property type="entry name" value="ARM repeat"/>
    <property type="match status" value="1"/>
</dbReference>
<keyword evidence="3" id="KW-0539">Nucleus</keyword>
<gene>
    <name evidence="6" type="ORF">KFE25_002093</name>
</gene>
<evidence type="ECO:0000313" key="7">
    <source>
        <dbReference type="Proteomes" id="UP000751190"/>
    </source>
</evidence>
<dbReference type="AlphaFoldDB" id="A0A8J5XQ83"/>
<dbReference type="PANTHER" id="PTHR34105">
    <property type="entry name" value="PROLINE-, GLUTAMIC ACID- AND LEUCINE-RICH PROTEIN 1"/>
    <property type="match status" value="1"/>
</dbReference>
<dbReference type="PANTHER" id="PTHR34105:SF1">
    <property type="entry name" value="PROLINE-, GLUTAMIC ACID- AND LEUCINE-RICH PROTEIN 1"/>
    <property type="match status" value="1"/>
</dbReference>
<feature type="domain" description="Pre-rRNA-processing protein RIX1 N-terminal" evidence="5">
    <location>
        <begin position="3"/>
        <end position="145"/>
    </location>
</feature>
<feature type="region of interest" description="Disordered" evidence="4">
    <location>
        <begin position="477"/>
        <end position="504"/>
    </location>
</feature>
<comment type="similarity">
    <text evidence="2">Belongs to the RIX1/PELP1 family.</text>
</comment>
<feature type="compositionally biased region" description="Low complexity" evidence="4">
    <location>
        <begin position="774"/>
        <end position="785"/>
    </location>
</feature>
<evidence type="ECO:0000313" key="6">
    <source>
        <dbReference type="EMBL" id="KAG8466337.1"/>
    </source>
</evidence>
<feature type="compositionally biased region" description="Gly residues" evidence="4">
    <location>
        <begin position="477"/>
        <end position="486"/>
    </location>
</feature>
<organism evidence="6 7">
    <name type="scientific">Diacronema lutheri</name>
    <name type="common">Unicellular marine alga</name>
    <name type="synonym">Monochrysis lutheri</name>
    <dbReference type="NCBI Taxonomy" id="2081491"/>
    <lineage>
        <taxon>Eukaryota</taxon>
        <taxon>Haptista</taxon>
        <taxon>Haptophyta</taxon>
        <taxon>Pavlovophyceae</taxon>
        <taxon>Pavlovales</taxon>
        <taxon>Pavlovaceae</taxon>
        <taxon>Diacronema</taxon>
    </lineage>
</organism>
<dbReference type="OMA" id="MQEASLM"/>
<dbReference type="EMBL" id="JAGTXO010000008">
    <property type="protein sequence ID" value="KAG8466337.1"/>
    <property type="molecule type" value="Genomic_DNA"/>
</dbReference>
<feature type="compositionally biased region" description="Low complexity" evidence="4">
    <location>
        <begin position="841"/>
        <end position="852"/>
    </location>
</feature>
<feature type="region of interest" description="Disordered" evidence="4">
    <location>
        <begin position="774"/>
        <end position="857"/>
    </location>
</feature>
<feature type="region of interest" description="Disordered" evidence="4">
    <location>
        <begin position="579"/>
        <end position="598"/>
    </location>
</feature>
<dbReference type="GO" id="GO:0006364">
    <property type="term" value="P:rRNA processing"/>
    <property type="evidence" value="ECO:0007669"/>
    <property type="project" value="TreeGrafter"/>
</dbReference>
<dbReference type="Proteomes" id="UP000751190">
    <property type="component" value="Unassembled WGS sequence"/>
</dbReference>
<protein>
    <recommendedName>
        <fullName evidence="5">Pre-rRNA-processing protein RIX1 N-terminal domain-containing protein</fullName>
    </recommendedName>
</protein>
<comment type="subcellular location">
    <subcellularLocation>
        <location evidence="1">Nucleus</location>
    </subcellularLocation>
</comment>
<reference evidence="6" key="1">
    <citation type="submission" date="2021-05" db="EMBL/GenBank/DDBJ databases">
        <title>The genome of the haptophyte Pavlova lutheri (Diacronema luteri, Pavlovales) - a model for lipid biosynthesis in eukaryotic algae.</title>
        <authorList>
            <person name="Hulatt C.J."/>
            <person name="Posewitz M.C."/>
        </authorList>
    </citation>
    <scope>NUCLEOTIDE SEQUENCE</scope>
    <source>
        <strain evidence="6">NIVA-4/92</strain>
    </source>
</reference>